<keyword evidence="1" id="KW-0694">RNA-binding</keyword>
<proteinExistence type="predicted"/>
<keyword evidence="5" id="KW-1185">Reference proteome</keyword>
<dbReference type="InterPro" id="IPR012677">
    <property type="entry name" value="Nucleotide-bd_a/b_plait_sf"/>
</dbReference>
<accession>A0A2U1QBT8</accession>
<feature type="region of interest" description="Disordered" evidence="2">
    <location>
        <begin position="304"/>
        <end position="326"/>
    </location>
</feature>
<gene>
    <name evidence="4" type="ORF">CTI12_AA008630</name>
</gene>
<feature type="domain" description="RRM" evidence="3">
    <location>
        <begin position="39"/>
        <end position="107"/>
    </location>
</feature>
<reference evidence="4 5" key="1">
    <citation type="journal article" date="2018" name="Mol. Plant">
        <title>The genome of Artemisia annua provides insight into the evolution of Asteraceae family and artemisinin biosynthesis.</title>
        <authorList>
            <person name="Shen Q."/>
            <person name="Zhang L."/>
            <person name="Liao Z."/>
            <person name="Wang S."/>
            <person name="Yan T."/>
            <person name="Shi P."/>
            <person name="Liu M."/>
            <person name="Fu X."/>
            <person name="Pan Q."/>
            <person name="Wang Y."/>
            <person name="Lv Z."/>
            <person name="Lu X."/>
            <person name="Zhang F."/>
            <person name="Jiang W."/>
            <person name="Ma Y."/>
            <person name="Chen M."/>
            <person name="Hao X."/>
            <person name="Li L."/>
            <person name="Tang Y."/>
            <person name="Lv G."/>
            <person name="Zhou Y."/>
            <person name="Sun X."/>
            <person name="Brodelius P.E."/>
            <person name="Rose J.K.C."/>
            <person name="Tang K."/>
        </authorList>
    </citation>
    <scope>NUCLEOTIDE SEQUENCE [LARGE SCALE GENOMIC DNA]</scope>
    <source>
        <strain evidence="5">cv. Huhao1</strain>
        <tissue evidence="4">Leaf</tissue>
    </source>
</reference>
<dbReference type="SUPFAM" id="SSF54928">
    <property type="entry name" value="RNA-binding domain, RBD"/>
    <property type="match status" value="1"/>
</dbReference>
<dbReference type="Proteomes" id="UP000245207">
    <property type="component" value="Unassembled WGS sequence"/>
</dbReference>
<evidence type="ECO:0000259" key="3">
    <source>
        <dbReference type="PROSITE" id="PS50102"/>
    </source>
</evidence>
<dbReference type="Gene3D" id="3.30.70.330">
    <property type="match status" value="1"/>
</dbReference>
<sequence>MADNDWHEVTRKKQRSVFQRLKFPNSSHSMSDELAKISLSVYVSNFPSHLSVRELWNIYGKAGTLVDVYIAKHRNALGQMFGFCRFIKVSNQESLINSLSNVWIARGSTNINSKSPNFVHEDAGINNPSIIVSQDKPNEFPFALLGCYKDFRAIANTRSMCRNEGFLDVDFKYLGCLWVLFDFGSSDARDKFLNHKGVSTWFTILKPWHDDFVVEERLIWLEVEGVPIRAWDNQVFNQICNKWGEVLFIDDSDVSNRLSKRLCIKSTHANLIFVSILVTLNNVTYTIRVRELCSWTPTFVASDNDSDEENSVGKYDKSRDESIEDNDIGSDVDSLANINIPELAQEQEDEVKVQDNTFCVSPKPNGSYEKPLDSDPFELDHLINKSDKIRKLCQSVTPKYPPGFSSILKGDHVTSDSFHSLNDSVKKPGFSMIERLEETIKVGHALGINMEGCEETLASLIAEKGEKLVNK</sequence>
<protein>
    <recommendedName>
        <fullName evidence="3">RRM domain-containing protein</fullName>
    </recommendedName>
</protein>
<dbReference type="AlphaFoldDB" id="A0A2U1QBT8"/>
<evidence type="ECO:0000313" key="4">
    <source>
        <dbReference type="EMBL" id="PWA95475.1"/>
    </source>
</evidence>
<evidence type="ECO:0000256" key="2">
    <source>
        <dbReference type="SAM" id="MobiDB-lite"/>
    </source>
</evidence>
<dbReference type="InterPro" id="IPR000504">
    <property type="entry name" value="RRM_dom"/>
</dbReference>
<dbReference type="InterPro" id="IPR035979">
    <property type="entry name" value="RBD_domain_sf"/>
</dbReference>
<evidence type="ECO:0000256" key="1">
    <source>
        <dbReference type="PROSITE-ProRule" id="PRU00176"/>
    </source>
</evidence>
<evidence type="ECO:0000313" key="5">
    <source>
        <dbReference type="Proteomes" id="UP000245207"/>
    </source>
</evidence>
<dbReference type="Pfam" id="PF00076">
    <property type="entry name" value="RRM_1"/>
    <property type="match status" value="1"/>
</dbReference>
<comment type="caution">
    <text evidence="4">The sequence shown here is derived from an EMBL/GenBank/DDBJ whole genome shotgun (WGS) entry which is preliminary data.</text>
</comment>
<dbReference type="PROSITE" id="PS50102">
    <property type="entry name" value="RRM"/>
    <property type="match status" value="1"/>
</dbReference>
<name>A0A2U1QBT8_ARTAN</name>
<dbReference type="CDD" id="cd00590">
    <property type="entry name" value="RRM_SF"/>
    <property type="match status" value="1"/>
</dbReference>
<dbReference type="GO" id="GO:0003723">
    <property type="term" value="F:RNA binding"/>
    <property type="evidence" value="ECO:0007669"/>
    <property type="project" value="UniProtKB-UniRule"/>
</dbReference>
<dbReference type="EMBL" id="PKPP01000238">
    <property type="protein sequence ID" value="PWA95475.1"/>
    <property type="molecule type" value="Genomic_DNA"/>
</dbReference>
<organism evidence="4 5">
    <name type="scientific">Artemisia annua</name>
    <name type="common">Sweet wormwood</name>
    <dbReference type="NCBI Taxonomy" id="35608"/>
    <lineage>
        <taxon>Eukaryota</taxon>
        <taxon>Viridiplantae</taxon>
        <taxon>Streptophyta</taxon>
        <taxon>Embryophyta</taxon>
        <taxon>Tracheophyta</taxon>
        <taxon>Spermatophyta</taxon>
        <taxon>Magnoliopsida</taxon>
        <taxon>eudicotyledons</taxon>
        <taxon>Gunneridae</taxon>
        <taxon>Pentapetalae</taxon>
        <taxon>asterids</taxon>
        <taxon>campanulids</taxon>
        <taxon>Asterales</taxon>
        <taxon>Asteraceae</taxon>
        <taxon>Asteroideae</taxon>
        <taxon>Anthemideae</taxon>
        <taxon>Artemisiinae</taxon>
        <taxon>Artemisia</taxon>
    </lineage>
</organism>